<dbReference type="InParanoid" id="A0A061DLH6"/>
<dbReference type="Gramene" id="EOX93267">
    <property type="protein sequence ID" value="EOX93267"/>
    <property type="gene ID" value="TCM_002121"/>
</dbReference>
<proteinExistence type="predicted"/>
<reference evidence="1 2" key="1">
    <citation type="journal article" date="2013" name="Genome Biol.">
        <title>The genome sequence of the most widely cultivated cacao type and its use to identify candidate genes regulating pod color.</title>
        <authorList>
            <person name="Motamayor J.C."/>
            <person name="Mockaitis K."/>
            <person name="Schmutz J."/>
            <person name="Haiminen N."/>
            <person name="Iii D.L."/>
            <person name="Cornejo O."/>
            <person name="Findley S.D."/>
            <person name="Zheng P."/>
            <person name="Utro F."/>
            <person name="Royaert S."/>
            <person name="Saski C."/>
            <person name="Jenkins J."/>
            <person name="Podicheti R."/>
            <person name="Zhao M."/>
            <person name="Scheffler B.E."/>
            <person name="Stack J.C."/>
            <person name="Feltus F.A."/>
            <person name="Mustiga G.M."/>
            <person name="Amores F."/>
            <person name="Phillips W."/>
            <person name="Marelli J.P."/>
            <person name="May G.D."/>
            <person name="Shapiro H."/>
            <person name="Ma J."/>
            <person name="Bustamante C.D."/>
            <person name="Schnell R.J."/>
            <person name="Main D."/>
            <person name="Gilbert D."/>
            <person name="Parida L."/>
            <person name="Kuhn D.N."/>
        </authorList>
    </citation>
    <scope>NUCLEOTIDE SEQUENCE [LARGE SCALE GENOMIC DNA]</scope>
    <source>
        <strain evidence="2">cv. Matina 1-6</strain>
    </source>
</reference>
<evidence type="ECO:0000313" key="2">
    <source>
        <dbReference type="Proteomes" id="UP000026915"/>
    </source>
</evidence>
<accession>A0A061DLH6</accession>
<name>A0A061DLH6_THECC</name>
<dbReference type="Proteomes" id="UP000026915">
    <property type="component" value="Chromosome 1"/>
</dbReference>
<organism evidence="1 2">
    <name type="scientific">Theobroma cacao</name>
    <name type="common">Cacao</name>
    <name type="synonym">Cocoa</name>
    <dbReference type="NCBI Taxonomy" id="3641"/>
    <lineage>
        <taxon>Eukaryota</taxon>
        <taxon>Viridiplantae</taxon>
        <taxon>Streptophyta</taxon>
        <taxon>Embryophyta</taxon>
        <taxon>Tracheophyta</taxon>
        <taxon>Spermatophyta</taxon>
        <taxon>Magnoliopsida</taxon>
        <taxon>eudicotyledons</taxon>
        <taxon>Gunneridae</taxon>
        <taxon>Pentapetalae</taxon>
        <taxon>rosids</taxon>
        <taxon>malvids</taxon>
        <taxon>Malvales</taxon>
        <taxon>Malvaceae</taxon>
        <taxon>Byttnerioideae</taxon>
        <taxon>Theobroma</taxon>
    </lineage>
</organism>
<keyword evidence="2" id="KW-1185">Reference proteome</keyword>
<dbReference type="EMBL" id="CM001879">
    <property type="protein sequence ID" value="EOX93267.1"/>
    <property type="molecule type" value="Genomic_DNA"/>
</dbReference>
<evidence type="ECO:0000313" key="1">
    <source>
        <dbReference type="EMBL" id="EOX93267.1"/>
    </source>
</evidence>
<gene>
    <name evidence="1" type="ORF">TCM_002121</name>
</gene>
<sequence length="51" mass="6088">MSTWGSRYIDSLSHLWILENGEEKSSKGNWKKKENENITCHRVEIYYIILS</sequence>
<dbReference type="AlphaFoldDB" id="A0A061DLH6"/>
<dbReference type="HOGENOM" id="CLU_3110288_0_0_1"/>
<protein>
    <submittedName>
        <fullName evidence="1">Uncharacterized protein</fullName>
    </submittedName>
</protein>